<dbReference type="Pfam" id="PF07980">
    <property type="entry name" value="SusD_RagB"/>
    <property type="match status" value="1"/>
</dbReference>
<dbReference type="InterPro" id="IPR033985">
    <property type="entry name" value="SusD-like_N"/>
</dbReference>
<keyword evidence="5" id="KW-0998">Cell outer membrane</keyword>
<dbReference type="AlphaFoldDB" id="A0AAJ6B4H6"/>
<dbReference type="Gene3D" id="1.25.40.390">
    <property type="match status" value="1"/>
</dbReference>
<feature type="domain" description="SusD-like N-terminal" evidence="7">
    <location>
        <begin position="61"/>
        <end position="230"/>
    </location>
</feature>
<dbReference type="GO" id="GO:0009279">
    <property type="term" value="C:cell outer membrane"/>
    <property type="evidence" value="ECO:0007669"/>
    <property type="project" value="UniProtKB-SubCell"/>
</dbReference>
<evidence type="ECO:0000313" key="8">
    <source>
        <dbReference type="EMBL" id="WEK17642.1"/>
    </source>
</evidence>
<accession>A0AAJ6B4H6</accession>
<dbReference type="SUPFAM" id="SSF48452">
    <property type="entry name" value="TPR-like"/>
    <property type="match status" value="1"/>
</dbReference>
<comment type="similarity">
    <text evidence="2">Belongs to the SusD family.</text>
</comment>
<evidence type="ECO:0000259" key="6">
    <source>
        <dbReference type="Pfam" id="PF07980"/>
    </source>
</evidence>
<sequence length="643" mass="73178">MKKILIAGLVIICSILFSACNKFMDIVPDNVPRLENAFAMRTMAERYLFTCYSWMPAGFDNQSNTAMLAGDEAWLNSTANYQEGTYGNWYIARGGQGSNKPLNNYWEGTQQGKNLWAGIRDCNVFLENIYNVPDMDSSEIKKWAAEVTFLKAYYHYFLLKMYGPVHIMDKNIEAFSDSEATQIERKPVDECIRYIVGLIDASIEDLPDDITGSVLENGRITKLVAYSMKAEILVTAASPLFNGNKDYPGFVNQQNVPFFNPVYSAEKWAAAKNACEVAVNFSEEHGRRLFKWTPPFTMNPAPQQTTKNQMNYREAVAEREGNTEQIWVNNANSANSVFQRSVTVRSYDPALVNNTILGGFISPTINVALLFYSKNGVPIEEDKNYDYSARFALRTVPAGTSAYMYNLTPGYTTIGLHFDREDRFYAALSFDGGRYFMSSHTDDSKTFSTSYRVGGNCQPANPSGYSITGYTPKKLVSYRNVYAASNVYTVYDYAYPILRLADLYLLYSEALNETGASTTEVCKYVDLVRERSGLKGIVDSWNSFSKNPGKPKTKEGLREIILRERSIELMFEGKRFWDLLRTKTALQALNTNILGWNVREKDPELFYRPTNLFSRKFTQRDYLWPLSLNELRRNSKLTQNPGW</sequence>
<dbReference type="EMBL" id="CP119313">
    <property type="protein sequence ID" value="WEK17642.1"/>
    <property type="molecule type" value="Genomic_DNA"/>
</dbReference>
<feature type="domain" description="RagB/SusD" evidence="6">
    <location>
        <begin position="323"/>
        <end position="643"/>
    </location>
</feature>
<reference evidence="8" key="1">
    <citation type="submission" date="2023-03" db="EMBL/GenBank/DDBJ databases">
        <title>Andean soil-derived lignocellulolytic bacterial consortium as a source of novel taxa and putative plastic-active enzymes.</title>
        <authorList>
            <person name="Diaz-Garcia L."/>
            <person name="Chuvochina M."/>
            <person name="Feuerriegel G."/>
            <person name="Bunk B."/>
            <person name="Sproer C."/>
            <person name="Streit W.R."/>
            <person name="Rodriguez L.M."/>
            <person name="Overmann J."/>
            <person name="Jimenez D.J."/>
        </authorList>
    </citation>
    <scope>NUCLEOTIDE SEQUENCE</scope>
    <source>
        <strain evidence="8">MAG 3858</strain>
    </source>
</reference>
<dbReference type="Proteomes" id="UP001214530">
    <property type="component" value="Chromosome"/>
</dbReference>
<comment type="subcellular location">
    <subcellularLocation>
        <location evidence="1">Cell outer membrane</location>
    </subcellularLocation>
</comment>
<proteinExistence type="inferred from homology"/>
<gene>
    <name evidence="8" type="ORF">P0Y49_12635</name>
</gene>
<evidence type="ECO:0000256" key="3">
    <source>
        <dbReference type="ARBA" id="ARBA00022729"/>
    </source>
</evidence>
<evidence type="ECO:0000256" key="5">
    <source>
        <dbReference type="ARBA" id="ARBA00023237"/>
    </source>
</evidence>
<evidence type="ECO:0000256" key="2">
    <source>
        <dbReference type="ARBA" id="ARBA00006275"/>
    </source>
</evidence>
<evidence type="ECO:0000256" key="4">
    <source>
        <dbReference type="ARBA" id="ARBA00023136"/>
    </source>
</evidence>
<keyword evidence="3" id="KW-0732">Signal</keyword>
<dbReference type="PROSITE" id="PS51257">
    <property type="entry name" value="PROKAR_LIPOPROTEIN"/>
    <property type="match status" value="1"/>
</dbReference>
<dbReference type="InterPro" id="IPR012944">
    <property type="entry name" value="SusD_RagB_dom"/>
</dbReference>
<organism evidence="8 9">
    <name type="scientific">Candidatus Pedobacter colombiensis</name>
    <dbReference type="NCBI Taxonomy" id="3121371"/>
    <lineage>
        <taxon>Bacteria</taxon>
        <taxon>Pseudomonadati</taxon>
        <taxon>Bacteroidota</taxon>
        <taxon>Sphingobacteriia</taxon>
        <taxon>Sphingobacteriales</taxon>
        <taxon>Sphingobacteriaceae</taxon>
        <taxon>Pedobacter</taxon>
    </lineage>
</organism>
<keyword evidence="4" id="KW-0472">Membrane</keyword>
<protein>
    <submittedName>
        <fullName evidence="8">RagB/SusD family nutrient uptake outer membrane protein</fullName>
    </submittedName>
</protein>
<name>A0AAJ6B4H6_9SPHI</name>
<evidence type="ECO:0000259" key="7">
    <source>
        <dbReference type="Pfam" id="PF14322"/>
    </source>
</evidence>
<dbReference type="Pfam" id="PF14322">
    <property type="entry name" value="SusD-like_3"/>
    <property type="match status" value="1"/>
</dbReference>
<evidence type="ECO:0000313" key="9">
    <source>
        <dbReference type="Proteomes" id="UP001214530"/>
    </source>
</evidence>
<dbReference type="InterPro" id="IPR011990">
    <property type="entry name" value="TPR-like_helical_dom_sf"/>
</dbReference>
<evidence type="ECO:0000256" key="1">
    <source>
        <dbReference type="ARBA" id="ARBA00004442"/>
    </source>
</evidence>